<dbReference type="PROSITE" id="PS51643">
    <property type="entry name" value="HD_CAS3"/>
    <property type="match status" value="1"/>
</dbReference>
<dbReference type="GO" id="GO:0016787">
    <property type="term" value="F:hydrolase activity"/>
    <property type="evidence" value="ECO:0007669"/>
    <property type="project" value="UniProtKB-KW"/>
</dbReference>
<evidence type="ECO:0000256" key="3">
    <source>
        <dbReference type="ARBA" id="ARBA00022722"/>
    </source>
</evidence>
<keyword evidence="5" id="KW-0547">Nucleotide-binding</keyword>
<keyword evidence="7 13" id="KW-0347">Helicase</keyword>
<evidence type="ECO:0000256" key="2">
    <source>
        <dbReference type="ARBA" id="ARBA00009046"/>
    </source>
</evidence>
<dbReference type="Pfam" id="PF22590">
    <property type="entry name" value="Cas3-like_C_2"/>
    <property type="match status" value="1"/>
</dbReference>
<keyword evidence="3" id="KW-0540">Nuclease</keyword>
<evidence type="ECO:0000313" key="13">
    <source>
        <dbReference type="EMBL" id="CUS97961.1"/>
    </source>
</evidence>
<evidence type="ECO:0000256" key="4">
    <source>
        <dbReference type="ARBA" id="ARBA00022723"/>
    </source>
</evidence>
<name>A0A656D2K7_KRYT1</name>
<dbReference type="Gene3D" id="3.40.50.300">
    <property type="entry name" value="P-loop containing nucleotide triphosphate hydrolases"/>
    <property type="match status" value="2"/>
</dbReference>
<dbReference type="GO" id="GO:0004519">
    <property type="term" value="F:endonuclease activity"/>
    <property type="evidence" value="ECO:0007669"/>
    <property type="project" value="UniProtKB-KW"/>
</dbReference>
<keyword evidence="6" id="KW-0378">Hydrolase</keyword>
<dbReference type="InterPro" id="IPR001650">
    <property type="entry name" value="Helicase_C-like"/>
</dbReference>
<keyword evidence="4" id="KW-0479">Metal-binding</keyword>
<keyword evidence="9" id="KW-0051">Antiviral defense</keyword>
<dbReference type="GO" id="GO:0005524">
    <property type="term" value="F:ATP binding"/>
    <property type="evidence" value="ECO:0007669"/>
    <property type="project" value="UniProtKB-KW"/>
</dbReference>
<dbReference type="SUPFAM" id="SSF52540">
    <property type="entry name" value="P-loop containing nucleoside triphosphate hydrolases"/>
    <property type="match status" value="1"/>
</dbReference>
<dbReference type="InterPro" id="IPR011545">
    <property type="entry name" value="DEAD/DEAH_box_helicase_dom"/>
</dbReference>
<comment type="similarity">
    <text evidence="10">Belongs to the DEAD box helicase family.</text>
</comment>
<dbReference type="NCBIfam" id="TIGR01596">
    <property type="entry name" value="cas3_HD"/>
    <property type="match status" value="1"/>
</dbReference>
<dbReference type="InterPro" id="IPR038257">
    <property type="entry name" value="CRISPR-assoc_Cas3_HD_sf"/>
</dbReference>
<gene>
    <name evidence="13" type="ORF">JGI24_00366</name>
</gene>
<dbReference type="SMART" id="SM00487">
    <property type="entry name" value="DEXDc"/>
    <property type="match status" value="1"/>
</dbReference>
<dbReference type="CDD" id="cd09641">
    <property type="entry name" value="Cas3''_I"/>
    <property type="match status" value="1"/>
</dbReference>
<evidence type="ECO:0000256" key="6">
    <source>
        <dbReference type="ARBA" id="ARBA00022801"/>
    </source>
</evidence>
<organism evidence="13 14">
    <name type="scientific">Kryptobacter tengchongensis</name>
    <dbReference type="NCBI Taxonomy" id="1643429"/>
    <lineage>
        <taxon>Bacteria</taxon>
        <taxon>Pseudomonadati</taxon>
        <taxon>Candidatus Kryptoniota</taxon>
        <taxon>Candidatus Kryptobacter</taxon>
    </lineage>
</organism>
<dbReference type="SMART" id="SM00490">
    <property type="entry name" value="HELICc"/>
    <property type="match status" value="1"/>
</dbReference>
<evidence type="ECO:0000259" key="11">
    <source>
        <dbReference type="PROSITE" id="PS51194"/>
    </source>
</evidence>
<dbReference type="Gene3D" id="1.10.3210.30">
    <property type="match status" value="1"/>
</dbReference>
<dbReference type="GO" id="GO:0051607">
    <property type="term" value="P:defense response to virus"/>
    <property type="evidence" value="ECO:0007669"/>
    <property type="project" value="UniProtKB-KW"/>
</dbReference>
<dbReference type="PROSITE" id="PS51194">
    <property type="entry name" value="HELICASE_CTER"/>
    <property type="match status" value="1"/>
</dbReference>
<comment type="similarity">
    <text evidence="2">In the central section; belongs to the CRISPR-associated helicase Cas3 family.</text>
</comment>
<dbReference type="NCBIfam" id="TIGR01587">
    <property type="entry name" value="cas3_core"/>
    <property type="match status" value="1"/>
</dbReference>
<dbReference type="InterPro" id="IPR006474">
    <property type="entry name" value="Helicase_Cas3_CRISPR-ass_core"/>
</dbReference>
<evidence type="ECO:0000313" key="14">
    <source>
        <dbReference type="Proteomes" id="UP000243065"/>
    </source>
</evidence>
<dbReference type="AlphaFoldDB" id="A0A656D2K7"/>
<evidence type="ECO:0000256" key="10">
    <source>
        <dbReference type="ARBA" id="ARBA00038437"/>
    </source>
</evidence>
<feature type="domain" description="Helicase C-terminal" evidence="11">
    <location>
        <begin position="420"/>
        <end position="580"/>
    </location>
</feature>
<dbReference type="RefSeq" id="WP_072149842.1">
    <property type="nucleotide sequence ID" value="NZ_CZVU01000009.1"/>
</dbReference>
<dbReference type="Pfam" id="PF00270">
    <property type="entry name" value="DEAD"/>
    <property type="match status" value="1"/>
</dbReference>
<dbReference type="GO" id="GO:0003676">
    <property type="term" value="F:nucleic acid binding"/>
    <property type="evidence" value="ECO:0007669"/>
    <property type="project" value="InterPro"/>
</dbReference>
<dbReference type="GO" id="GO:0003724">
    <property type="term" value="F:RNA helicase activity"/>
    <property type="evidence" value="ECO:0007669"/>
    <property type="project" value="TreeGrafter"/>
</dbReference>
<protein>
    <submittedName>
        <fullName evidence="13">CRISPR-associated endonuclease/helicase Cas3</fullName>
    </submittedName>
</protein>
<keyword evidence="8" id="KW-0067">ATP-binding</keyword>
<evidence type="ECO:0000256" key="7">
    <source>
        <dbReference type="ARBA" id="ARBA00022806"/>
    </source>
</evidence>
<feature type="domain" description="HD Cas3-type" evidence="12">
    <location>
        <begin position="8"/>
        <end position="184"/>
    </location>
</feature>
<keyword evidence="13" id="KW-0255">Endonuclease</keyword>
<keyword evidence="14" id="KW-1185">Reference proteome</keyword>
<dbReference type="Proteomes" id="UP000243065">
    <property type="component" value="Unassembled WGS sequence"/>
</dbReference>
<accession>A0A656D2K7</accession>
<evidence type="ECO:0000256" key="1">
    <source>
        <dbReference type="ARBA" id="ARBA00006847"/>
    </source>
</evidence>
<evidence type="ECO:0000256" key="8">
    <source>
        <dbReference type="ARBA" id="ARBA00022840"/>
    </source>
</evidence>
<dbReference type="GO" id="GO:0046872">
    <property type="term" value="F:metal ion binding"/>
    <property type="evidence" value="ECO:0007669"/>
    <property type="project" value="UniProtKB-KW"/>
</dbReference>
<evidence type="ECO:0000256" key="9">
    <source>
        <dbReference type="ARBA" id="ARBA00023118"/>
    </source>
</evidence>
<dbReference type="GO" id="GO:0005829">
    <property type="term" value="C:cytosol"/>
    <property type="evidence" value="ECO:0007669"/>
    <property type="project" value="TreeGrafter"/>
</dbReference>
<dbReference type="PANTHER" id="PTHR47959">
    <property type="entry name" value="ATP-DEPENDENT RNA HELICASE RHLE-RELATED"/>
    <property type="match status" value="1"/>
</dbReference>
<evidence type="ECO:0000256" key="5">
    <source>
        <dbReference type="ARBA" id="ARBA00022741"/>
    </source>
</evidence>
<dbReference type="InterPro" id="IPR050079">
    <property type="entry name" value="DEAD_box_RNA_helicase"/>
</dbReference>
<comment type="similarity">
    <text evidence="1">In the N-terminal section; belongs to the CRISPR-associated nuclease Cas3-HD family.</text>
</comment>
<dbReference type="InterPro" id="IPR027417">
    <property type="entry name" value="P-loop_NTPase"/>
</dbReference>
<dbReference type="InterPro" id="IPR014001">
    <property type="entry name" value="Helicase_ATP-bd"/>
</dbReference>
<proteinExistence type="inferred from homology"/>
<reference evidence="13 14" key="1">
    <citation type="submission" date="2015-11" db="EMBL/GenBank/DDBJ databases">
        <authorList>
            <person name="Varghese N."/>
        </authorList>
    </citation>
    <scope>NUCLEOTIDE SEQUENCE [LARGE SCALE GENOMIC DNA]</scope>
    <source>
        <strain evidence="13 14">JGI-24</strain>
    </source>
</reference>
<evidence type="ECO:0000259" key="12">
    <source>
        <dbReference type="PROSITE" id="PS51643"/>
    </source>
</evidence>
<dbReference type="PANTHER" id="PTHR47959:SF16">
    <property type="entry name" value="CRISPR-ASSOCIATED NUCLEASE_HELICASE CAS3-RELATED"/>
    <property type="match status" value="1"/>
</dbReference>
<dbReference type="EMBL" id="CZVU01000009">
    <property type="protein sequence ID" value="CUS97961.1"/>
    <property type="molecule type" value="Genomic_DNA"/>
</dbReference>
<dbReference type="InterPro" id="IPR006483">
    <property type="entry name" value="CRISPR-assoc_Cas3_HD"/>
</dbReference>
<sequence>MVDEIIAKSHPQKTLKEHIDDVMNAFDNLRKLANKVGINLGEEDWEILKKACFYHDFGKANSVFQKKIRESLNLSDIPHNFLSIFFLQNKNEILLKLVAFHHWRDFPDLREKKIEEIRNDISRYISKLEEYFNKSFNLKKVLEFKKDLEKLQRYYFRRIDGGIDLENESKFVILLGLLNRIDHSASAGVPVEIEPINKYEITKNFLLKKTDKPWQLSELSKVSKDYKNKNGIVIASTGMGKTEMSLLWSNSQKTFYTLPVRTSVTAMFRRLKGLFGKEKVGLLHSDAMSNLFFEERKLSTDDIFYHYDMAKNLSYPLIVSTADQIFTATLKYLGFEKIYATLSYSKVIVDEIQAYSPQTMAIIIHGLKEIASIGGKFLIVTATFPSFVRDELPLDFSITKIPNLKKHNVKLVDEPLAENTIKKLLSKLISNGIGKILIVCNTVEKAQELYKILKEFSPLLLHSRFTRFDRNFKENIVLREDFKGILISTQVIEVSLDIDFDILITEMSPLDVLVQRMGRIYRRFKSDGEFYPSEPNVYIFTKDPSGIGTVYEKEIMEKSKDFLKSGILSEKEKYQMTEEFYSKENIKNTNYWTKFNNALKSVKHYSVNKKTEAQEVFRDISQIEVIPKCLLDQEVQNEEILKKLNLEKDSLRNIIERIRLKDRKEKILFMELIKDFMVPIPLYRIKGNSLSSLSDHVKNDEIKEFLLNIKVVDYKYSNTFGIYME</sequence>
<dbReference type="InterPro" id="IPR054712">
    <property type="entry name" value="Cas3-like_dom"/>
</dbReference>